<feature type="transmembrane region" description="Helical" evidence="2">
    <location>
        <begin position="74"/>
        <end position="94"/>
    </location>
</feature>
<dbReference type="AlphaFoldDB" id="A0A6G8KUS3"/>
<organism evidence="3 4">
    <name type="scientific">Brevibacterium luteolum</name>
    <dbReference type="NCBI Taxonomy" id="199591"/>
    <lineage>
        <taxon>Bacteria</taxon>
        <taxon>Bacillati</taxon>
        <taxon>Actinomycetota</taxon>
        <taxon>Actinomycetes</taxon>
        <taxon>Micrococcales</taxon>
        <taxon>Brevibacteriaceae</taxon>
        <taxon>Brevibacterium</taxon>
    </lineage>
</organism>
<protein>
    <submittedName>
        <fullName evidence="3">Uncharacterized protein</fullName>
    </submittedName>
</protein>
<keyword evidence="2" id="KW-0472">Membrane</keyword>
<feature type="region of interest" description="Disordered" evidence="1">
    <location>
        <begin position="1"/>
        <end position="20"/>
    </location>
</feature>
<evidence type="ECO:0000313" key="4">
    <source>
        <dbReference type="Proteomes" id="UP000501518"/>
    </source>
</evidence>
<reference evidence="3 4" key="1">
    <citation type="submission" date="2019-02" db="EMBL/GenBank/DDBJ databases">
        <title>Complete Genome Sequence and Methylome Analysis of Brevibacterium luteolum NEB1784.</title>
        <authorList>
            <person name="Fomenkov A."/>
            <person name="Roberts R.J."/>
        </authorList>
    </citation>
    <scope>NUCLEOTIDE SEQUENCE [LARGE SCALE GENOMIC DNA]</scope>
    <source>
        <strain evidence="3 4">NEB1784</strain>
    </source>
</reference>
<accession>A0A6G8KUS3</accession>
<dbReference type="EMBL" id="CP035810">
    <property type="protein sequence ID" value="QIN28567.1"/>
    <property type="molecule type" value="Genomic_DNA"/>
</dbReference>
<feature type="transmembrane region" description="Helical" evidence="2">
    <location>
        <begin position="45"/>
        <end position="68"/>
    </location>
</feature>
<keyword evidence="2" id="KW-1133">Transmembrane helix</keyword>
<sequence length="125" mass="13995">MGGDFSLPGRRSTSARPLPELDTDELRTEWRFRKDRRADDRRRRVLGLLIATLLAALMLGLAVVSYRSLGANPLAVICGLFAVVGLAVSAILFGKPNERERGHMTALQQVEWLLRQRGESLRPKE</sequence>
<dbReference type="KEGG" id="blut:EW640_04205"/>
<keyword evidence="2" id="KW-0812">Transmembrane</keyword>
<evidence type="ECO:0000256" key="2">
    <source>
        <dbReference type="SAM" id="Phobius"/>
    </source>
</evidence>
<proteinExistence type="predicted"/>
<gene>
    <name evidence="3" type="ORF">EW640_04205</name>
</gene>
<evidence type="ECO:0000256" key="1">
    <source>
        <dbReference type="SAM" id="MobiDB-lite"/>
    </source>
</evidence>
<dbReference type="Proteomes" id="UP000501518">
    <property type="component" value="Chromosome"/>
</dbReference>
<dbReference type="RefSeq" id="WP_165883050.1">
    <property type="nucleotide sequence ID" value="NZ_CP035810.1"/>
</dbReference>
<name>A0A6G8KUS3_9MICO</name>
<evidence type="ECO:0000313" key="3">
    <source>
        <dbReference type="EMBL" id="QIN28567.1"/>
    </source>
</evidence>